<accession>A0A5A7P0C7</accession>
<dbReference type="Gene3D" id="2.40.50.140">
    <property type="entry name" value="Nucleic acid-binding proteins"/>
    <property type="match status" value="1"/>
</dbReference>
<protein>
    <submittedName>
        <fullName evidence="1">70 kDa subunit of replication protein A</fullName>
    </submittedName>
</protein>
<organism evidence="1 2">
    <name type="scientific">Striga asiatica</name>
    <name type="common">Asiatic witchweed</name>
    <name type="synonym">Buchnera asiatica</name>
    <dbReference type="NCBI Taxonomy" id="4170"/>
    <lineage>
        <taxon>Eukaryota</taxon>
        <taxon>Viridiplantae</taxon>
        <taxon>Streptophyta</taxon>
        <taxon>Embryophyta</taxon>
        <taxon>Tracheophyta</taxon>
        <taxon>Spermatophyta</taxon>
        <taxon>Magnoliopsida</taxon>
        <taxon>eudicotyledons</taxon>
        <taxon>Gunneridae</taxon>
        <taxon>Pentapetalae</taxon>
        <taxon>asterids</taxon>
        <taxon>lamiids</taxon>
        <taxon>Lamiales</taxon>
        <taxon>Orobanchaceae</taxon>
        <taxon>Buchnereae</taxon>
        <taxon>Striga</taxon>
    </lineage>
</organism>
<keyword evidence="2" id="KW-1185">Reference proteome</keyword>
<dbReference type="Proteomes" id="UP000325081">
    <property type="component" value="Unassembled WGS sequence"/>
</dbReference>
<dbReference type="InterPro" id="IPR012340">
    <property type="entry name" value="NA-bd_OB-fold"/>
</dbReference>
<reference evidence="2" key="1">
    <citation type="journal article" date="2019" name="Curr. Biol.">
        <title>Genome Sequence of Striga asiatica Provides Insight into the Evolution of Plant Parasitism.</title>
        <authorList>
            <person name="Yoshida S."/>
            <person name="Kim S."/>
            <person name="Wafula E.K."/>
            <person name="Tanskanen J."/>
            <person name="Kim Y.M."/>
            <person name="Honaas L."/>
            <person name="Yang Z."/>
            <person name="Spallek T."/>
            <person name="Conn C.E."/>
            <person name="Ichihashi Y."/>
            <person name="Cheong K."/>
            <person name="Cui S."/>
            <person name="Der J.P."/>
            <person name="Gundlach H."/>
            <person name="Jiao Y."/>
            <person name="Hori C."/>
            <person name="Ishida J.K."/>
            <person name="Kasahara H."/>
            <person name="Kiba T."/>
            <person name="Kim M.S."/>
            <person name="Koo N."/>
            <person name="Laohavisit A."/>
            <person name="Lee Y.H."/>
            <person name="Lumba S."/>
            <person name="McCourt P."/>
            <person name="Mortimer J.C."/>
            <person name="Mutuku J.M."/>
            <person name="Nomura T."/>
            <person name="Sasaki-Sekimoto Y."/>
            <person name="Seto Y."/>
            <person name="Wang Y."/>
            <person name="Wakatake T."/>
            <person name="Sakakibara H."/>
            <person name="Demura T."/>
            <person name="Yamaguchi S."/>
            <person name="Yoneyama K."/>
            <person name="Manabe R.I."/>
            <person name="Nelson D.C."/>
            <person name="Schulman A.H."/>
            <person name="Timko M.P."/>
            <person name="dePamphilis C.W."/>
            <person name="Choi D."/>
            <person name="Shirasu K."/>
        </authorList>
    </citation>
    <scope>NUCLEOTIDE SEQUENCE [LARGE SCALE GENOMIC DNA]</scope>
    <source>
        <strain evidence="2">cv. UVA1</strain>
    </source>
</reference>
<dbReference type="AlphaFoldDB" id="A0A5A7P0C7"/>
<evidence type="ECO:0000313" key="2">
    <source>
        <dbReference type="Proteomes" id="UP000325081"/>
    </source>
</evidence>
<proteinExistence type="predicted"/>
<name>A0A5A7P0C7_STRAF</name>
<evidence type="ECO:0000313" key="1">
    <source>
        <dbReference type="EMBL" id="GER26067.1"/>
    </source>
</evidence>
<dbReference type="EMBL" id="BKCP01000669">
    <property type="protein sequence ID" value="GER26067.1"/>
    <property type="molecule type" value="Genomic_DNA"/>
</dbReference>
<gene>
    <name evidence="1" type="ORF">STAS_01673</name>
</gene>
<dbReference type="SUPFAM" id="SSF50249">
    <property type="entry name" value="Nucleic acid-binding proteins"/>
    <property type="match status" value="1"/>
</dbReference>
<sequence>MVNGPPFSIKTAWIRGVPSLVMGQKSLWFTACNKCQKEIDAPVNWNINCTMCTQDSTVVARCRFIISIKDDSGILQAMVTGTEAEQLSPITATEMSSIHTENCTTLRPGLRGATGGIMAQEKSRVRQGKRLLPK</sequence>
<comment type="caution">
    <text evidence="1">The sequence shown here is derived from an EMBL/GenBank/DDBJ whole genome shotgun (WGS) entry which is preliminary data.</text>
</comment>
<dbReference type="OrthoDB" id="1740937at2759"/>